<dbReference type="PANTHER" id="PTHR12138:SF133">
    <property type="entry name" value="SECRETED PROTEIN"/>
    <property type="match status" value="1"/>
</dbReference>
<protein>
    <submittedName>
        <fullName evidence="2">Uncharacterized protein</fullName>
    </submittedName>
</protein>
<dbReference type="Proteomes" id="UP000694411">
    <property type="component" value="Chromosome 9"/>
</dbReference>
<sequence>YFELPIARDNISFKPFSWFYEGFFNHVLCNIIFFFFFLRWSLTLLPRLEYSGTISAHCKLCLPGSHYSPIMLSNTAI</sequence>
<reference evidence="2" key="2">
    <citation type="submission" date="2025-08" db="UniProtKB">
        <authorList>
            <consortium name="Ensembl"/>
        </authorList>
    </citation>
    <scope>IDENTIFICATION</scope>
</reference>
<feature type="transmembrane region" description="Helical" evidence="1">
    <location>
        <begin position="23"/>
        <end position="42"/>
    </location>
</feature>
<dbReference type="AlphaFoldDB" id="A0A8D2GBD2"/>
<proteinExistence type="predicted"/>
<keyword evidence="3" id="KW-1185">Reference proteome</keyword>
<reference evidence="2" key="3">
    <citation type="submission" date="2025-09" db="UniProtKB">
        <authorList>
            <consortium name="Ensembl"/>
        </authorList>
    </citation>
    <scope>IDENTIFICATION</scope>
</reference>
<keyword evidence="1" id="KW-1133">Transmembrane helix</keyword>
<dbReference type="Ensembl" id="ENSTGET00000038599.1">
    <property type="protein sequence ID" value="ENSTGEP00000032506.1"/>
    <property type="gene ID" value="ENSTGEG00000025991.1"/>
</dbReference>
<keyword evidence="1" id="KW-0472">Membrane</keyword>
<dbReference type="PANTHER" id="PTHR12138">
    <property type="entry name" value="PRIMATE-EXPANDED PROTEIN FAMILY"/>
    <property type="match status" value="1"/>
</dbReference>
<organism evidence="2 3">
    <name type="scientific">Theropithecus gelada</name>
    <name type="common">Gelada baboon</name>
    <dbReference type="NCBI Taxonomy" id="9565"/>
    <lineage>
        <taxon>Eukaryota</taxon>
        <taxon>Metazoa</taxon>
        <taxon>Chordata</taxon>
        <taxon>Craniata</taxon>
        <taxon>Vertebrata</taxon>
        <taxon>Euteleostomi</taxon>
        <taxon>Mammalia</taxon>
        <taxon>Eutheria</taxon>
        <taxon>Euarchontoglires</taxon>
        <taxon>Primates</taxon>
        <taxon>Haplorrhini</taxon>
        <taxon>Catarrhini</taxon>
        <taxon>Cercopithecidae</taxon>
        <taxon>Cercopithecinae</taxon>
        <taxon>Theropithecus</taxon>
    </lineage>
</organism>
<keyword evidence="1" id="KW-0812">Transmembrane</keyword>
<reference evidence="2" key="1">
    <citation type="submission" date="2018-05" db="EMBL/GenBank/DDBJ databases">
        <title>Whole genome of Theropithecus gelada.</title>
        <authorList>
            <person name="Chiou K.L."/>
            <person name="Snyder-Mackler N."/>
        </authorList>
    </citation>
    <scope>NUCLEOTIDE SEQUENCE [LARGE SCALE GENOMIC DNA]</scope>
</reference>
<name>A0A8D2GBD2_THEGE</name>
<accession>A0A8D2GBD2</accession>
<evidence type="ECO:0000313" key="2">
    <source>
        <dbReference type="Ensembl" id="ENSTGEP00000032506.1"/>
    </source>
</evidence>
<evidence type="ECO:0000313" key="3">
    <source>
        <dbReference type="Proteomes" id="UP000694411"/>
    </source>
</evidence>
<evidence type="ECO:0000256" key="1">
    <source>
        <dbReference type="SAM" id="Phobius"/>
    </source>
</evidence>